<organism evidence="2 3">
    <name type="scientific">Peltaster fructicola</name>
    <dbReference type="NCBI Taxonomy" id="286661"/>
    <lineage>
        <taxon>Eukaryota</taxon>
        <taxon>Fungi</taxon>
        <taxon>Dikarya</taxon>
        <taxon>Ascomycota</taxon>
        <taxon>Pezizomycotina</taxon>
        <taxon>Dothideomycetes</taxon>
        <taxon>Dothideomycetes incertae sedis</taxon>
        <taxon>Peltaster</taxon>
    </lineage>
</organism>
<dbReference type="EMBL" id="CP051139">
    <property type="protein sequence ID" value="QIW95029.1"/>
    <property type="molecule type" value="Genomic_DNA"/>
</dbReference>
<dbReference type="AlphaFoldDB" id="A0A6H0XKJ1"/>
<name>A0A6H0XKJ1_9PEZI</name>
<dbReference type="OrthoDB" id="3945102at2759"/>
<feature type="compositionally biased region" description="Low complexity" evidence="1">
    <location>
        <begin position="447"/>
        <end position="466"/>
    </location>
</feature>
<keyword evidence="3" id="KW-1185">Reference proteome</keyword>
<dbReference type="Proteomes" id="UP000503462">
    <property type="component" value="Chromosome 1"/>
</dbReference>
<accession>A0A6H0XKJ1</accession>
<protein>
    <recommendedName>
        <fullName evidence="4">BTB domain-containing protein</fullName>
    </recommendedName>
</protein>
<evidence type="ECO:0008006" key="4">
    <source>
        <dbReference type="Google" id="ProtNLM"/>
    </source>
</evidence>
<gene>
    <name evidence="2" type="ORF">AMS68_000547</name>
</gene>
<proteinExistence type="predicted"/>
<sequence length="466" mass="52273">MDEPAMSLQELKDFQSAEFYRDLTSLPIPQQMLEEQIARNDSKDRMNDNFTRFRDDPETYSETPEDCWLPEPPLVPPPAPIAGPWAFLDDAPKGTATLTYNDANGNLISIHDLNLEIIEERSPIIAASFEHSHRHAVLHLDLLSPLAALPFVRYLYTGTYGDGQAYNDVPTSLLLHSQLYFFASVFDVPDLKSQALINVLRQCEFACSSPDKPIDLCAALRFCYSHVEDNRRVIDETIEYCIERFANHKLGQDLDFRALAFEHRPFYSDLAKACRRRGFQDESAIDIIRLPYNAQLPPGYSSMEDISDNPRFQGVVHRLHENQRSQEQGSPGKAVDKALEQSKNSLRQPLQAMNYSSSLSLALRALPEHEVTNRQEQDSSSSEDEGFQLVRRAAATDSSHSSTPTDAEFVLVHRPKHPDDGAARLPESLNDLIAASYAASHGEERVSSSSMQADDAASSDSDWTLA</sequence>
<evidence type="ECO:0000313" key="3">
    <source>
        <dbReference type="Proteomes" id="UP000503462"/>
    </source>
</evidence>
<evidence type="ECO:0000256" key="1">
    <source>
        <dbReference type="SAM" id="MobiDB-lite"/>
    </source>
</evidence>
<reference evidence="2 3" key="1">
    <citation type="journal article" date="2016" name="Sci. Rep.">
        <title>Peltaster fructicola genome reveals evolution from an invasive phytopathogen to an ectophytic parasite.</title>
        <authorList>
            <person name="Xu C."/>
            <person name="Chen H."/>
            <person name="Gleason M.L."/>
            <person name="Xu J.R."/>
            <person name="Liu H."/>
            <person name="Zhang R."/>
            <person name="Sun G."/>
        </authorList>
    </citation>
    <scope>NUCLEOTIDE SEQUENCE [LARGE SCALE GENOMIC DNA]</scope>
    <source>
        <strain evidence="2 3">LNHT1506</strain>
    </source>
</reference>
<evidence type="ECO:0000313" key="2">
    <source>
        <dbReference type="EMBL" id="QIW95029.1"/>
    </source>
</evidence>
<feature type="region of interest" description="Disordered" evidence="1">
    <location>
        <begin position="439"/>
        <end position="466"/>
    </location>
</feature>